<accession>A0A642V0M4</accession>
<evidence type="ECO:0000313" key="1">
    <source>
        <dbReference type="EMBL" id="KAA8909259.1"/>
    </source>
</evidence>
<evidence type="ECO:0000313" key="2">
    <source>
        <dbReference type="Proteomes" id="UP000761534"/>
    </source>
</evidence>
<protein>
    <submittedName>
        <fullName evidence="1">Uncharacterized protein</fullName>
    </submittedName>
</protein>
<organism evidence="1 2">
    <name type="scientific">Trichomonascus ciferrii</name>
    <dbReference type="NCBI Taxonomy" id="44093"/>
    <lineage>
        <taxon>Eukaryota</taxon>
        <taxon>Fungi</taxon>
        <taxon>Dikarya</taxon>
        <taxon>Ascomycota</taxon>
        <taxon>Saccharomycotina</taxon>
        <taxon>Dipodascomycetes</taxon>
        <taxon>Dipodascales</taxon>
        <taxon>Trichomonascaceae</taxon>
        <taxon>Trichomonascus</taxon>
        <taxon>Trichomonascus ciferrii complex</taxon>
    </lineage>
</organism>
<dbReference type="AlphaFoldDB" id="A0A642V0M4"/>
<sequence length="116" mass="12926">MATKMFTFLTSVLTWQFPSRGHKFSAPIINSHGRETLLCSVNLRAKPRQILPMEFDTSCPQINTTTTTGCGAIYVTLNFEYFPRQQKFVSSETMGSAKLREANLGIGACSKETEPL</sequence>
<proteinExistence type="predicted"/>
<keyword evidence="2" id="KW-1185">Reference proteome</keyword>
<dbReference type="VEuPathDB" id="FungiDB:TRICI_004571"/>
<dbReference type="EMBL" id="SWFS01000345">
    <property type="protein sequence ID" value="KAA8909259.1"/>
    <property type="molecule type" value="Genomic_DNA"/>
</dbReference>
<reference evidence="1" key="1">
    <citation type="journal article" date="2019" name="G3 (Bethesda)">
        <title>Genome Assemblies of Two Rare Opportunistic Yeast Pathogens: Diutina rugosa (syn. Candida rugosa) and Trichomonascus ciferrii (syn. Candida ciferrii).</title>
        <authorList>
            <person name="Mixao V."/>
            <person name="Saus E."/>
            <person name="Hansen A.P."/>
            <person name="Lass-Florl C."/>
            <person name="Gabaldon T."/>
        </authorList>
    </citation>
    <scope>NUCLEOTIDE SEQUENCE</scope>
    <source>
        <strain evidence="1">CBS 4856</strain>
    </source>
</reference>
<gene>
    <name evidence="1" type="ORF">TRICI_004571</name>
</gene>
<comment type="caution">
    <text evidence="1">The sequence shown here is derived from an EMBL/GenBank/DDBJ whole genome shotgun (WGS) entry which is preliminary data.</text>
</comment>
<dbReference type="Proteomes" id="UP000761534">
    <property type="component" value="Unassembled WGS sequence"/>
</dbReference>
<name>A0A642V0M4_9ASCO</name>